<dbReference type="GeneID" id="90035784"/>
<evidence type="ECO:0000313" key="7">
    <source>
        <dbReference type="EMBL" id="KAK7207695.1"/>
    </source>
</evidence>
<evidence type="ECO:0000256" key="2">
    <source>
        <dbReference type="ARBA" id="ARBA00010989"/>
    </source>
</evidence>
<dbReference type="Pfam" id="PF01266">
    <property type="entry name" value="DAO"/>
    <property type="match status" value="1"/>
</dbReference>
<keyword evidence="8" id="KW-1185">Reference proteome</keyword>
<dbReference type="InterPro" id="IPR006076">
    <property type="entry name" value="FAD-dep_OxRdtase"/>
</dbReference>
<dbReference type="SUPFAM" id="SSF51905">
    <property type="entry name" value="FAD/NAD(P)-binding domain"/>
    <property type="match status" value="1"/>
</dbReference>
<dbReference type="SUPFAM" id="SSF54373">
    <property type="entry name" value="FAD-linked reductases, C-terminal domain"/>
    <property type="match status" value="1"/>
</dbReference>
<dbReference type="Proteomes" id="UP001498771">
    <property type="component" value="Unassembled WGS sequence"/>
</dbReference>
<protein>
    <submittedName>
        <fullName evidence="7">FAD dependent oxidoreductase</fullName>
    </submittedName>
</protein>
<comment type="cofactor">
    <cofactor evidence="1">
        <name>FAD</name>
        <dbReference type="ChEBI" id="CHEBI:57692"/>
    </cofactor>
</comment>
<dbReference type="Gene3D" id="3.30.9.10">
    <property type="entry name" value="D-Amino Acid Oxidase, subunit A, domain 2"/>
    <property type="match status" value="1"/>
</dbReference>
<evidence type="ECO:0000256" key="5">
    <source>
        <dbReference type="ARBA" id="ARBA00023002"/>
    </source>
</evidence>
<sequence length="425" mass="46799">MAHPFTKSSRIAVVGSGEFGLSTAYYLLQAGYKSVTLFDRTRPPVPDGSSVDISRIVRADYDDPVYARMVVEALELWKTTYNDHYYPSGLLCMCPTTNPKYLADSLPVVKDLGLPVTEFSSGKAAADYLSLSQDALSGLAGYLSHEAGWVYAAKAVKQLFEMCLDQGAIFVEKAVADLIYAEDGHSVTGLKLEGGEMFQADVVIVACGAWTDTLVPTGERLLATGQPVAFVKLTEAEYEKYKHLPIYINFESGFYVFPPHPDSHLVKAARHSYGYTNYTEVEGGQRTTSVPPPVAYARGEQPLPRTNLPKDTNECIRIGLEQYLGSDIASRSYDSARVCWYTDTPTKDFLFDYKPGVKNLFVASGGSGHGLKFLPIIGKYAVGCFERSLDKSLLEKFSWREIPNKLEDKSRGGTPLMSLEEAEEA</sequence>
<keyword evidence="5" id="KW-0560">Oxidoreductase</keyword>
<evidence type="ECO:0000259" key="6">
    <source>
        <dbReference type="Pfam" id="PF01266"/>
    </source>
</evidence>
<dbReference type="PANTHER" id="PTHR10961:SF46">
    <property type="entry name" value="PEROXISOMAL SARCOSINE OXIDASE"/>
    <property type="match status" value="1"/>
</dbReference>
<name>A0ABR1FCW8_9ASCO</name>
<accession>A0ABR1FCW8</accession>
<evidence type="ECO:0000256" key="4">
    <source>
        <dbReference type="ARBA" id="ARBA00022827"/>
    </source>
</evidence>
<keyword evidence="4" id="KW-0274">FAD</keyword>
<proteinExistence type="inferred from homology"/>
<organism evidence="7 8">
    <name type="scientific">Myxozyma melibiosi</name>
    <dbReference type="NCBI Taxonomy" id="54550"/>
    <lineage>
        <taxon>Eukaryota</taxon>
        <taxon>Fungi</taxon>
        <taxon>Dikarya</taxon>
        <taxon>Ascomycota</taxon>
        <taxon>Saccharomycotina</taxon>
        <taxon>Lipomycetes</taxon>
        <taxon>Lipomycetales</taxon>
        <taxon>Lipomycetaceae</taxon>
        <taxon>Myxozyma</taxon>
    </lineage>
</organism>
<evidence type="ECO:0000256" key="1">
    <source>
        <dbReference type="ARBA" id="ARBA00001974"/>
    </source>
</evidence>
<evidence type="ECO:0000256" key="3">
    <source>
        <dbReference type="ARBA" id="ARBA00022630"/>
    </source>
</evidence>
<dbReference type="Gene3D" id="3.50.50.60">
    <property type="entry name" value="FAD/NAD(P)-binding domain"/>
    <property type="match status" value="1"/>
</dbReference>
<dbReference type="InterPro" id="IPR045170">
    <property type="entry name" value="MTOX"/>
</dbReference>
<comment type="caution">
    <text evidence="7">The sequence shown here is derived from an EMBL/GenBank/DDBJ whole genome shotgun (WGS) entry which is preliminary data.</text>
</comment>
<dbReference type="PANTHER" id="PTHR10961">
    <property type="entry name" value="PEROXISOMAL SARCOSINE OXIDASE"/>
    <property type="match status" value="1"/>
</dbReference>
<dbReference type="EMBL" id="JBBJBU010000001">
    <property type="protein sequence ID" value="KAK7207695.1"/>
    <property type="molecule type" value="Genomic_DNA"/>
</dbReference>
<comment type="similarity">
    <text evidence="2">Belongs to the MSOX/MTOX family.</text>
</comment>
<dbReference type="RefSeq" id="XP_064770728.1">
    <property type="nucleotide sequence ID" value="XM_064910272.1"/>
</dbReference>
<keyword evidence="3" id="KW-0285">Flavoprotein</keyword>
<feature type="domain" description="FAD dependent oxidoreductase" evidence="6">
    <location>
        <begin position="10"/>
        <end position="381"/>
    </location>
</feature>
<evidence type="ECO:0000313" key="8">
    <source>
        <dbReference type="Proteomes" id="UP001498771"/>
    </source>
</evidence>
<dbReference type="InterPro" id="IPR036188">
    <property type="entry name" value="FAD/NAD-bd_sf"/>
</dbReference>
<reference evidence="7 8" key="1">
    <citation type="submission" date="2024-03" db="EMBL/GenBank/DDBJ databases">
        <title>Genome-scale model development and genomic sequencing of the oleaginous clade Lipomyces.</title>
        <authorList>
            <consortium name="Lawrence Berkeley National Laboratory"/>
            <person name="Czajka J.J."/>
            <person name="Han Y."/>
            <person name="Kim J."/>
            <person name="Mondo S.J."/>
            <person name="Hofstad B.A."/>
            <person name="Robles A."/>
            <person name="Haridas S."/>
            <person name="Riley R."/>
            <person name="LaButti K."/>
            <person name="Pangilinan J."/>
            <person name="Andreopoulos W."/>
            <person name="Lipzen A."/>
            <person name="Yan J."/>
            <person name="Wang M."/>
            <person name="Ng V."/>
            <person name="Grigoriev I.V."/>
            <person name="Spatafora J.W."/>
            <person name="Magnuson J.K."/>
            <person name="Baker S.E."/>
            <person name="Pomraning K.R."/>
        </authorList>
    </citation>
    <scope>NUCLEOTIDE SEQUENCE [LARGE SCALE GENOMIC DNA]</scope>
    <source>
        <strain evidence="7 8">Phaff 52-87</strain>
    </source>
</reference>
<gene>
    <name evidence="7" type="ORF">BZA70DRAFT_233735</name>
</gene>